<dbReference type="InterPro" id="IPR004358">
    <property type="entry name" value="Sig_transdc_His_kin-like_C"/>
</dbReference>
<dbReference type="PROSITE" id="PS50109">
    <property type="entry name" value="HIS_KIN"/>
    <property type="match status" value="1"/>
</dbReference>
<evidence type="ECO:0000256" key="7">
    <source>
        <dbReference type="SAM" id="Phobius"/>
    </source>
</evidence>
<name>A0A5C6Z374_9FLAO</name>
<dbReference type="InterPro" id="IPR003594">
    <property type="entry name" value="HATPase_dom"/>
</dbReference>
<keyword evidence="4" id="KW-0808">Transferase</keyword>
<organism evidence="11 12">
    <name type="scientific">Aequorivita antarctica</name>
    <dbReference type="NCBI Taxonomy" id="153266"/>
    <lineage>
        <taxon>Bacteria</taxon>
        <taxon>Pseudomonadati</taxon>
        <taxon>Bacteroidota</taxon>
        <taxon>Flavobacteriia</taxon>
        <taxon>Flavobacteriales</taxon>
        <taxon>Flavobacteriaceae</taxon>
        <taxon>Aequorivita</taxon>
    </lineage>
</organism>
<dbReference type="EMBL" id="VORT01000002">
    <property type="protein sequence ID" value="TXD74499.1"/>
    <property type="molecule type" value="Genomic_DNA"/>
</dbReference>
<evidence type="ECO:0000313" key="11">
    <source>
        <dbReference type="EMBL" id="TXD74499.1"/>
    </source>
</evidence>
<evidence type="ECO:0000256" key="4">
    <source>
        <dbReference type="ARBA" id="ARBA00022679"/>
    </source>
</evidence>
<dbReference type="CDD" id="cd16922">
    <property type="entry name" value="HATPase_EvgS-ArcB-TorS-like"/>
    <property type="match status" value="1"/>
</dbReference>
<dbReference type="Gene3D" id="3.40.50.2300">
    <property type="match status" value="1"/>
</dbReference>
<keyword evidence="7" id="KW-1133">Transmembrane helix</keyword>
<dbReference type="EC" id="2.7.13.3" evidence="2"/>
<dbReference type="SMART" id="SM00448">
    <property type="entry name" value="REC"/>
    <property type="match status" value="1"/>
</dbReference>
<dbReference type="SUPFAM" id="SSF52172">
    <property type="entry name" value="CheY-like"/>
    <property type="match status" value="1"/>
</dbReference>
<feature type="modified residue" description="4-aspartylphosphate" evidence="6">
    <location>
        <position position="619"/>
    </location>
</feature>
<evidence type="ECO:0000256" key="2">
    <source>
        <dbReference type="ARBA" id="ARBA00012438"/>
    </source>
</evidence>
<keyword evidence="7" id="KW-0472">Membrane</keyword>
<dbReference type="Gene3D" id="3.30.565.10">
    <property type="entry name" value="Histidine kinase-like ATPase, C-terminal domain"/>
    <property type="match status" value="1"/>
</dbReference>
<reference evidence="11 12" key="1">
    <citation type="submission" date="2019-08" db="EMBL/GenBank/DDBJ databases">
        <title>Genome of Aequorivita antarctica SW49 (type strain).</title>
        <authorList>
            <person name="Bowman J.P."/>
        </authorList>
    </citation>
    <scope>NUCLEOTIDE SEQUENCE [LARGE SCALE GENOMIC DNA]</scope>
    <source>
        <strain evidence="11 12">SW49</strain>
    </source>
</reference>
<dbReference type="InterPro" id="IPR036890">
    <property type="entry name" value="HATPase_C_sf"/>
</dbReference>
<dbReference type="SMART" id="SM00387">
    <property type="entry name" value="HATPase_c"/>
    <property type="match status" value="1"/>
</dbReference>
<gene>
    <name evidence="11" type="ORF">ESU54_04400</name>
</gene>
<comment type="catalytic activity">
    <reaction evidence="1">
        <text>ATP + protein L-histidine = ADP + protein N-phospho-L-histidine.</text>
        <dbReference type="EC" id="2.7.13.3"/>
    </reaction>
</comment>
<feature type="domain" description="Response regulatory" evidence="9">
    <location>
        <begin position="570"/>
        <end position="684"/>
    </location>
</feature>
<evidence type="ECO:0000256" key="3">
    <source>
        <dbReference type="ARBA" id="ARBA00022553"/>
    </source>
</evidence>
<dbReference type="CDD" id="cd17546">
    <property type="entry name" value="REC_hyHK_CKI1_RcsC-like"/>
    <property type="match status" value="1"/>
</dbReference>
<feature type="transmembrane region" description="Helical" evidence="7">
    <location>
        <begin position="266"/>
        <end position="285"/>
    </location>
</feature>
<dbReference type="PROSITE" id="PS50110">
    <property type="entry name" value="RESPONSE_REGULATORY"/>
    <property type="match status" value="1"/>
</dbReference>
<evidence type="ECO:0000259" key="8">
    <source>
        <dbReference type="PROSITE" id="PS50109"/>
    </source>
</evidence>
<dbReference type="CDD" id="cd00082">
    <property type="entry name" value="HisKA"/>
    <property type="match status" value="1"/>
</dbReference>
<keyword evidence="5" id="KW-0418">Kinase</keyword>
<dbReference type="Gene3D" id="1.10.287.130">
    <property type="match status" value="1"/>
</dbReference>
<dbReference type="PANTHER" id="PTHR43047">
    <property type="entry name" value="TWO-COMPONENT HISTIDINE PROTEIN KINASE"/>
    <property type="match status" value="1"/>
</dbReference>
<evidence type="ECO:0000259" key="9">
    <source>
        <dbReference type="PROSITE" id="PS50110"/>
    </source>
</evidence>
<evidence type="ECO:0000259" key="10">
    <source>
        <dbReference type="PROSITE" id="PS50839"/>
    </source>
</evidence>
<dbReference type="Proteomes" id="UP000321497">
    <property type="component" value="Unassembled WGS sequence"/>
</dbReference>
<protein>
    <recommendedName>
        <fullName evidence="2">histidine kinase</fullName>
        <ecNumber evidence="2">2.7.13.3</ecNumber>
    </recommendedName>
</protein>
<dbReference type="Pfam" id="PF00072">
    <property type="entry name" value="Response_reg"/>
    <property type="match status" value="1"/>
</dbReference>
<evidence type="ECO:0000256" key="6">
    <source>
        <dbReference type="PROSITE-ProRule" id="PRU00169"/>
    </source>
</evidence>
<feature type="domain" description="Histidine kinase" evidence="8">
    <location>
        <begin position="329"/>
        <end position="550"/>
    </location>
</feature>
<dbReference type="PROSITE" id="PS50839">
    <property type="entry name" value="CHASE"/>
    <property type="match status" value="1"/>
</dbReference>
<dbReference type="SMART" id="SM00388">
    <property type="entry name" value="HisKA"/>
    <property type="match status" value="1"/>
</dbReference>
<dbReference type="Pfam" id="PF00512">
    <property type="entry name" value="HisKA"/>
    <property type="match status" value="1"/>
</dbReference>
<feature type="domain" description="CHASE" evidence="10">
    <location>
        <begin position="114"/>
        <end position="197"/>
    </location>
</feature>
<keyword evidence="12" id="KW-1185">Reference proteome</keyword>
<dbReference type="SUPFAM" id="SSF47384">
    <property type="entry name" value="Homodimeric domain of signal transducing histidine kinase"/>
    <property type="match status" value="1"/>
</dbReference>
<dbReference type="RefSeq" id="WP_146848080.1">
    <property type="nucleotide sequence ID" value="NZ_VORT01000002.1"/>
</dbReference>
<proteinExistence type="predicted"/>
<keyword evidence="3 6" id="KW-0597">Phosphoprotein</keyword>
<sequence>MLRDKIINVYREYKLALLSIILFLFLSALSVISYNKTVEDQRQAKLRQLEIAGNLTYQDFKKIIGHNIASLENLLDRIVESNGNFKTYLKSDTERIIKQNQSIKFIEYIDSTGVINFVVPFDPNRAVLNLDIKTVGYRYASWIANSKDTLVNITSWVDLTQHGKAFLVDVPIYYDGNFQGTISAGMDFTEQFDDISSKQNLFCVQIKDDVDNIFYSYNKPESEILNSEQIFTQPLNPISNRTVGAWKFNFMFYSSSELRATTLQNYILAFGIFLSFLIGLLVYYFQLAKRQSQRYKLVNDSLNVLNVELEKERIRAEDASKSKTQFLSNMSHEIRTPLSAILSISEILEGKQLLDSEKEFLEIMQDSSRVLLNLVNNILHIEKIETGKVGLSREAFSPFKTLKKIVEIYGPTAKIKGIAIKTNFENFQNPKKVLGDVSRTEQIFSNLISNATKFTDVGTITILYDEEEENGNLKINMKVADTGIGIDPSKTDVIFERFKQLDFGITKKHQGSGLGLAITKKLVEMMDGSIEVQSVMGEGSTFTVSLEFPIVESQNENKKLREYRDLSYLKVLIVDDNLLNQKILAKILSKIQIQPDLSKDGDDALLKCTSSHYDLIFMDVHMPGKDGFEIVQHLRKIDNTSVILGFSADVTKEAIERGMKVGMNDYLTKPIEQETLFNILNKYFS</sequence>
<evidence type="ECO:0000256" key="1">
    <source>
        <dbReference type="ARBA" id="ARBA00000085"/>
    </source>
</evidence>
<dbReference type="PRINTS" id="PR00344">
    <property type="entry name" value="BCTRLSENSOR"/>
</dbReference>
<dbReference type="InterPro" id="IPR006189">
    <property type="entry name" value="CHASE_dom"/>
</dbReference>
<dbReference type="GO" id="GO:0000155">
    <property type="term" value="F:phosphorelay sensor kinase activity"/>
    <property type="evidence" value="ECO:0007669"/>
    <property type="project" value="InterPro"/>
</dbReference>
<dbReference type="InterPro" id="IPR011006">
    <property type="entry name" value="CheY-like_superfamily"/>
</dbReference>
<dbReference type="InterPro" id="IPR036097">
    <property type="entry name" value="HisK_dim/P_sf"/>
</dbReference>
<evidence type="ECO:0000256" key="5">
    <source>
        <dbReference type="ARBA" id="ARBA00022777"/>
    </source>
</evidence>
<dbReference type="InterPro" id="IPR005467">
    <property type="entry name" value="His_kinase_dom"/>
</dbReference>
<accession>A0A5C6Z374</accession>
<dbReference type="Pfam" id="PF02518">
    <property type="entry name" value="HATPase_c"/>
    <property type="match status" value="1"/>
</dbReference>
<comment type="caution">
    <text evidence="11">The sequence shown here is derived from an EMBL/GenBank/DDBJ whole genome shotgun (WGS) entry which is preliminary data.</text>
</comment>
<keyword evidence="7" id="KW-0812">Transmembrane</keyword>
<dbReference type="InterPro" id="IPR003661">
    <property type="entry name" value="HisK_dim/P_dom"/>
</dbReference>
<dbReference type="AlphaFoldDB" id="A0A5C6Z374"/>
<evidence type="ECO:0000313" key="12">
    <source>
        <dbReference type="Proteomes" id="UP000321497"/>
    </source>
</evidence>
<dbReference type="FunFam" id="3.30.565.10:FF:000010">
    <property type="entry name" value="Sensor histidine kinase RcsC"/>
    <property type="match status" value="1"/>
</dbReference>
<dbReference type="InterPro" id="IPR001789">
    <property type="entry name" value="Sig_transdc_resp-reg_receiver"/>
</dbReference>
<dbReference type="SUPFAM" id="SSF55874">
    <property type="entry name" value="ATPase domain of HSP90 chaperone/DNA topoisomerase II/histidine kinase"/>
    <property type="match status" value="1"/>
</dbReference>